<feature type="transmembrane region" description="Helical" evidence="9">
    <location>
        <begin position="731"/>
        <end position="754"/>
    </location>
</feature>
<evidence type="ECO:0000256" key="2">
    <source>
        <dbReference type="ARBA" id="ARBA00008807"/>
    </source>
</evidence>
<dbReference type="GO" id="GO:0016020">
    <property type="term" value="C:membrane"/>
    <property type="evidence" value="ECO:0007669"/>
    <property type="project" value="UniProtKB-SubCell"/>
</dbReference>
<dbReference type="Proteomes" id="UP000054321">
    <property type="component" value="Unassembled WGS sequence"/>
</dbReference>
<feature type="transmembrane region" description="Helical" evidence="9">
    <location>
        <begin position="245"/>
        <end position="263"/>
    </location>
</feature>
<dbReference type="GO" id="GO:0035673">
    <property type="term" value="F:oligopeptide transmembrane transporter activity"/>
    <property type="evidence" value="ECO:0007669"/>
    <property type="project" value="InterPro"/>
</dbReference>
<dbReference type="AlphaFoldDB" id="A0A0C3H863"/>
<dbReference type="InterPro" id="IPR004813">
    <property type="entry name" value="OPT"/>
</dbReference>
<comment type="similarity">
    <text evidence="2">Belongs to the oligopeptide OPT transporter family.</text>
</comment>
<evidence type="ECO:0008006" key="12">
    <source>
        <dbReference type="Google" id="ProtNLM"/>
    </source>
</evidence>
<feature type="transmembrane region" description="Helical" evidence="9">
    <location>
        <begin position="112"/>
        <end position="133"/>
    </location>
</feature>
<dbReference type="NCBIfam" id="TIGR00728">
    <property type="entry name" value="OPT_sfam"/>
    <property type="match status" value="1"/>
</dbReference>
<evidence type="ECO:0000256" key="1">
    <source>
        <dbReference type="ARBA" id="ARBA00004141"/>
    </source>
</evidence>
<gene>
    <name evidence="10" type="ORF">OIDMADRAFT_125644</name>
</gene>
<feature type="transmembrane region" description="Helical" evidence="9">
    <location>
        <begin position="154"/>
        <end position="174"/>
    </location>
</feature>
<accession>A0A0C3H863</accession>
<keyword evidence="11" id="KW-1185">Reference proteome</keyword>
<organism evidence="10 11">
    <name type="scientific">Oidiodendron maius (strain Zn)</name>
    <dbReference type="NCBI Taxonomy" id="913774"/>
    <lineage>
        <taxon>Eukaryota</taxon>
        <taxon>Fungi</taxon>
        <taxon>Dikarya</taxon>
        <taxon>Ascomycota</taxon>
        <taxon>Pezizomycotina</taxon>
        <taxon>Leotiomycetes</taxon>
        <taxon>Leotiomycetes incertae sedis</taxon>
        <taxon>Myxotrichaceae</taxon>
        <taxon>Oidiodendron</taxon>
    </lineage>
</organism>
<keyword evidence="3" id="KW-0813">Transport</keyword>
<evidence type="ECO:0000256" key="5">
    <source>
        <dbReference type="ARBA" id="ARBA00022856"/>
    </source>
</evidence>
<dbReference type="OrthoDB" id="9986677at2759"/>
<evidence type="ECO:0000256" key="7">
    <source>
        <dbReference type="ARBA" id="ARBA00022989"/>
    </source>
</evidence>
<feature type="transmembrane region" description="Helical" evidence="9">
    <location>
        <begin position="693"/>
        <end position="719"/>
    </location>
</feature>
<evidence type="ECO:0000256" key="9">
    <source>
        <dbReference type="SAM" id="Phobius"/>
    </source>
</evidence>
<protein>
    <recommendedName>
        <fullName evidence="12">OPT superfamily oligopeptide transporter</fullName>
    </recommendedName>
</protein>
<dbReference type="Pfam" id="PF03169">
    <property type="entry name" value="OPT"/>
    <property type="match status" value="1"/>
</dbReference>
<evidence type="ECO:0000256" key="4">
    <source>
        <dbReference type="ARBA" id="ARBA00022692"/>
    </source>
</evidence>
<reference evidence="10 11" key="1">
    <citation type="submission" date="2014-04" db="EMBL/GenBank/DDBJ databases">
        <authorList>
            <consortium name="DOE Joint Genome Institute"/>
            <person name="Kuo A."/>
            <person name="Martino E."/>
            <person name="Perotto S."/>
            <person name="Kohler A."/>
            <person name="Nagy L.G."/>
            <person name="Floudas D."/>
            <person name="Copeland A."/>
            <person name="Barry K.W."/>
            <person name="Cichocki N."/>
            <person name="Veneault-Fourrey C."/>
            <person name="LaButti K."/>
            <person name="Lindquist E.A."/>
            <person name="Lipzen A."/>
            <person name="Lundell T."/>
            <person name="Morin E."/>
            <person name="Murat C."/>
            <person name="Sun H."/>
            <person name="Tunlid A."/>
            <person name="Henrissat B."/>
            <person name="Grigoriev I.V."/>
            <person name="Hibbett D.S."/>
            <person name="Martin F."/>
            <person name="Nordberg H.P."/>
            <person name="Cantor M.N."/>
            <person name="Hua S.X."/>
        </authorList>
    </citation>
    <scope>NUCLEOTIDE SEQUENCE [LARGE SCALE GENOMIC DNA]</scope>
    <source>
        <strain evidence="10 11">Zn</strain>
    </source>
</reference>
<keyword evidence="5" id="KW-0571">Peptide transport</keyword>
<dbReference type="PANTHER" id="PTHR22601">
    <property type="entry name" value="ISP4 LIKE PROTEIN"/>
    <property type="match status" value="1"/>
</dbReference>
<keyword evidence="8 9" id="KW-0472">Membrane</keyword>
<dbReference type="InParanoid" id="A0A0C3H863"/>
<dbReference type="EMBL" id="KN832878">
    <property type="protein sequence ID" value="KIM99464.1"/>
    <property type="molecule type" value="Genomic_DNA"/>
</dbReference>
<name>A0A0C3H863_OIDMZ</name>
<feature type="transmembrane region" description="Helical" evidence="9">
    <location>
        <begin position="502"/>
        <end position="528"/>
    </location>
</feature>
<feature type="transmembrane region" description="Helical" evidence="9">
    <location>
        <begin position="476"/>
        <end position="496"/>
    </location>
</feature>
<feature type="transmembrane region" description="Helical" evidence="9">
    <location>
        <begin position="88"/>
        <end position="106"/>
    </location>
</feature>
<keyword evidence="7 9" id="KW-1133">Transmembrane helix</keyword>
<reference evidence="11" key="2">
    <citation type="submission" date="2015-01" db="EMBL/GenBank/DDBJ databases">
        <title>Evolutionary Origins and Diversification of the Mycorrhizal Mutualists.</title>
        <authorList>
            <consortium name="DOE Joint Genome Institute"/>
            <consortium name="Mycorrhizal Genomics Consortium"/>
            <person name="Kohler A."/>
            <person name="Kuo A."/>
            <person name="Nagy L.G."/>
            <person name="Floudas D."/>
            <person name="Copeland A."/>
            <person name="Barry K.W."/>
            <person name="Cichocki N."/>
            <person name="Veneault-Fourrey C."/>
            <person name="LaButti K."/>
            <person name="Lindquist E.A."/>
            <person name="Lipzen A."/>
            <person name="Lundell T."/>
            <person name="Morin E."/>
            <person name="Murat C."/>
            <person name="Riley R."/>
            <person name="Ohm R."/>
            <person name="Sun H."/>
            <person name="Tunlid A."/>
            <person name="Henrissat B."/>
            <person name="Grigoriev I.V."/>
            <person name="Hibbett D.S."/>
            <person name="Martin F."/>
        </authorList>
    </citation>
    <scope>NUCLEOTIDE SEQUENCE [LARGE SCALE GENOMIC DNA]</scope>
    <source>
        <strain evidence="11">Zn</strain>
    </source>
</reference>
<dbReference type="InterPro" id="IPR004648">
    <property type="entry name" value="Oligpept_transpt"/>
</dbReference>
<evidence type="ECO:0000313" key="11">
    <source>
        <dbReference type="Proteomes" id="UP000054321"/>
    </source>
</evidence>
<evidence type="ECO:0000256" key="8">
    <source>
        <dbReference type="ARBA" id="ARBA00023136"/>
    </source>
</evidence>
<feature type="transmembrane region" description="Helical" evidence="9">
    <location>
        <begin position="549"/>
        <end position="569"/>
    </location>
</feature>
<feature type="transmembrane region" description="Helical" evidence="9">
    <location>
        <begin position="324"/>
        <end position="343"/>
    </location>
</feature>
<evidence type="ECO:0000313" key="10">
    <source>
        <dbReference type="EMBL" id="KIM99464.1"/>
    </source>
</evidence>
<evidence type="ECO:0000256" key="6">
    <source>
        <dbReference type="ARBA" id="ARBA00022927"/>
    </source>
</evidence>
<comment type="subcellular location">
    <subcellularLocation>
        <location evidence="1">Membrane</location>
        <topology evidence="1">Multi-pass membrane protein</topology>
    </subcellularLocation>
</comment>
<keyword evidence="6" id="KW-0653">Protein transport</keyword>
<dbReference type="GO" id="GO:0015031">
    <property type="term" value="P:protein transport"/>
    <property type="evidence" value="ECO:0007669"/>
    <property type="project" value="UniProtKB-KW"/>
</dbReference>
<dbReference type="HOGENOM" id="CLU_004965_3_0_1"/>
<sequence>MAEIHELSSSESQSVNEKTATFIEKDPEGYAGKGIATATYEVDDDTSVDEAIGIITDDIELNSTLQLVTKTLDVTDDPTLNPYTFRSFFLGIGLSAFGAVIAEIFYFKPQTILVNAVFLEIIGFILGEAAALIPRWGSVGRFLNPGPFNMKEHVFITIMASSAAVCALGTEQLAAQSLYYNETPNAGSAIFMLLSSQLLGYGFLGVMRKLFVYPTKMLWPLQLPLASLFQSLHLNKTLAKKRLKVFWYVFIFIICWEMIPEYIFPLTAGISIFCLAQQHSATFTYLFGGANGDEGLGFLSWCMDWQYVGTQSLVLPLDTLFNQFLGYIACICLTIGAYYSNVWNAKSFPFMGQVLFRADGTQYNQTEILGPNNEVDPALVESYGLPWFTTSNAMSLLVMNVGITAAVVHITCWHWNDIRTIFVWAKPSALKAHYYEAKADGRYKFWTKSTYVEKFPGTEGDPHFAGMRKYKEAPTWWYIFVLLASLVIGLICNYQQKTGLPWWAFFLACLTAFLFLTFYAPLFALTGFYYQPISAVQMIGAFMVPGRPVANMMFTLYASNSMVQGLYMLQDLKLGQYTKLSPRACFTAQIIGTVVGAILNWVMMNSIVSNQRDILLSVEGTNIWSGQNVQSYNAQAVAWGGVGHQLFGAGGTYILIPIGLVIGLLVPIPFWLAHKYWPKLRLNRINTSIIATWMGWLSVGINSSLLPYFIFGVFCQGYLRRKRAVLFAKWNMIVTAAIGGGVQIIVFVLTFAVFGGSGAAHQFPEWWGNNISGNVDRCEYMNG</sequence>
<evidence type="ECO:0000256" key="3">
    <source>
        <dbReference type="ARBA" id="ARBA00022448"/>
    </source>
</evidence>
<keyword evidence="4 9" id="KW-0812">Transmembrane</keyword>
<feature type="transmembrane region" description="Helical" evidence="9">
    <location>
        <begin position="653"/>
        <end position="673"/>
    </location>
</feature>
<feature type="transmembrane region" description="Helical" evidence="9">
    <location>
        <begin position="186"/>
        <end position="207"/>
    </location>
</feature>
<proteinExistence type="inferred from homology"/>
<feature type="transmembrane region" description="Helical" evidence="9">
    <location>
        <begin position="581"/>
        <end position="602"/>
    </location>
</feature>